<organism evidence="3 4">
    <name type="scientific">Sphingomonas limnosediminicola</name>
    <dbReference type="NCBI Taxonomy" id="940133"/>
    <lineage>
        <taxon>Bacteria</taxon>
        <taxon>Pseudomonadati</taxon>
        <taxon>Pseudomonadota</taxon>
        <taxon>Alphaproteobacteria</taxon>
        <taxon>Sphingomonadales</taxon>
        <taxon>Sphingomonadaceae</taxon>
        <taxon>Sphingomonas</taxon>
    </lineage>
</organism>
<comment type="caution">
    <text evidence="3">The sequence shown here is derived from an EMBL/GenBank/DDBJ whole genome shotgun (WGS) entry which is preliminary data.</text>
</comment>
<evidence type="ECO:0000256" key="1">
    <source>
        <dbReference type="SAM" id="Coils"/>
    </source>
</evidence>
<dbReference type="RefSeq" id="WP_344699511.1">
    <property type="nucleotide sequence ID" value="NZ_BAABBM010000001.1"/>
</dbReference>
<evidence type="ECO:0000313" key="3">
    <source>
        <dbReference type="EMBL" id="GAA3900886.1"/>
    </source>
</evidence>
<evidence type="ECO:0000313" key="4">
    <source>
        <dbReference type="Proteomes" id="UP001500827"/>
    </source>
</evidence>
<feature type="signal peptide" evidence="2">
    <location>
        <begin position="1"/>
        <end position="23"/>
    </location>
</feature>
<dbReference type="SUPFAM" id="SSF56935">
    <property type="entry name" value="Porins"/>
    <property type="match status" value="1"/>
</dbReference>
<dbReference type="Gene3D" id="2.40.160.10">
    <property type="entry name" value="Porin"/>
    <property type="match status" value="1"/>
</dbReference>
<name>A0ABP7LHI1_9SPHN</name>
<feature type="chain" id="PRO_5046143164" evidence="2">
    <location>
        <begin position="24"/>
        <end position="530"/>
    </location>
</feature>
<sequence>MKFKSIAALLAGSAIFVAAPAWAQDPAPAQNQPVPTEPDPSDAAADAVIANAKAVDEAQAKIELLQAQIEALQASVEQVKASMVKATPSWKGGPQWDDKEAGFSFKPKGLIQWDAGYTGFPRGNQLRGTIIGGLNYANLGWDTRARRLTIGADGTLPGGFRYSAEFNFAQGAVDYEDIFLAYDVHNSPVTLQAGYFYPFSSLETMTSSKFTSFLERASIHDAFSYNRRLGIAFLANDKKTDRWTFQAGLFSEPLNNGSFTRTGWQASARGVFSPTLGAARLHLGANFEHRENTREALGANYQTRPLSQLTDQRFVSTGNIAAKGDDVAGVELGAIYKSFHFAAEGQKVWLHKTFTAAQIANLNADLDTNDTPLGTGYNGNPSFWGGYAEVGYYFTGESRGYKGGRWDRTKVLHPFNEGGWGALQLNGRVDYVQLSDRVDGSSSSVAAPYYVNGGKQIAYQGSLIWIPIDYVRFMAQYGHIDVTGGPRASVSTAANPTQAQLGMFPFGTTTPANRRKYGVDTWGVRAQVDF</sequence>
<dbReference type="InterPro" id="IPR023614">
    <property type="entry name" value="Porin_dom_sf"/>
</dbReference>
<protein>
    <submittedName>
        <fullName evidence="3">Porin</fullName>
    </submittedName>
</protein>
<dbReference type="Proteomes" id="UP001500827">
    <property type="component" value="Unassembled WGS sequence"/>
</dbReference>
<dbReference type="EMBL" id="BAABBM010000001">
    <property type="protein sequence ID" value="GAA3900886.1"/>
    <property type="molecule type" value="Genomic_DNA"/>
</dbReference>
<keyword evidence="2" id="KW-0732">Signal</keyword>
<proteinExistence type="predicted"/>
<keyword evidence="4" id="KW-1185">Reference proteome</keyword>
<dbReference type="InterPro" id="IPR010870">
    <property type="entry name" value="Porin_O/P"/>
</dbReference>
<evidence type="ECO:0000256" key="2">
    <source>
        <dbReference type="SAM" id="SignalP"/>
    </source>
</evidence>
<keyword evidence="1" id="KW-0175">Coiled coil</keyword>
<gene>
    <name evidence="3" type="ORF">GCM10022276_19630</name>
</gene>
<reference evidence="4" key="1">
    <citation type="journal article" date="2019" name="Int. J. Syst. Evol. Microbiol.">
        <title>The Global Catalogue of Microorganisms (GCM) 10K type strain sequencing project: providing services to taxonomists for standard genome sequencing and annotation.</title>
        <authorList>
            <consortium name="The Broad Institute Genomics Platform"/>
            <consortium name="The Broad Institute Genome Sequencing Center for Infectious Disease"/>
            <person name="Wu L."/>
            <person name="Ma J."/>
        </authorList>
    </citation>
    <scope>NUCLEOTIDE SEQUENCE [LARGE SCALE GENOMIC DNA]</scope>
    <source>
        <strain evidence="4">JCM 17543</strain>
    </source>
</reference>
<dbReference type="Pfam" id="PF07396">
    <property type="entry name" value="Porin_O_P"/>
    <property type="match status" value="1"/>
</dbReference>
<feature type="coiled-coil region" evidence="1">
    <location>
        <begin position="55"/>
        <end position="82"/>
    </location>
</feature>
<accession>A0ABP7LHI1</accession>